<evidence type="ECO:0000256" key="1">
    <source>
        <dbReference type="SAM" id="MobiDB-lite"/>
    </source>
</evidence>
<accession>A0AAN7MUR7</accession>
<name>A0AAN7MUR7_MYCAM</name>
<feature type="region of interest" description="Disordered" evidence="1">
    <location>
        <begin position="97"/>
        <end position="118"/>
    </location>
</feature>
<reference evidence="2 3" key="1">
    <citation type="journal article" date="2023" name="J. Hered.">
        <title>Chromosome-level genome of the wood stork (Mycteria americana) provides insight into avian chromosome evolution.</title>
        <authorList>
            <person name="Flamio R. Jr."/>
            <person name="Ramstad K.M."/>
        </authorList>
    </citation>
    <scope>NUCLEOTIDE SEQUENCE [LARGE SCALE GENOMIC DNA]</scope>
    <source>
        <strain evidence="2">JAX WOST 10</strain>
    </source>
</reference>
<evidence type="ECO:0008006" key="4">
    <source>
        <dbReference type="Google" id="ProtNLM"/>
    </source>
</evidence>
<comment type="caution">
    <text evidence="2">The sequence shown here is derived from an EMBL/GenBank/DDBJ whole genome shotgun (WGS) entry which is preliminary data.</text>
</comment>
<dbReference type="PANTHER" id="PTHR33332">
    <property type="entry name" value="REVERSE TRANSCRIPTASE DOMAIN-CONTAINING PROTEIN"/>
    <property type="match status" value="1"/>
</dbReference>
<dbReference type="AlphaFoldDB" id="A0AAN7MUR7"/>
<keyword evidence="3" id="KW-1185">Reference proteome</keyword>
<evidence type="ECO:0000313" key="2">
    <source>
        <dbReference type="EMBL" id="KAK4813719.1"/>
    </source>
</evidence>
<protein>
    <recommendedName>
        <fullName evidence="4">Reverse transcriptase domain-containing protein</fullName>
    </recommendedName>
</protein>
<gene>
    <name evidence="2" type="ORF">QYF61_020926</name>
</gene>
<dbReference type="Proteomes" id="UP001333110">
    <property type="component" value="Unassembled WGS sequence"/>
</dbReference>
<feature type="compositionally biased region" description="Basic and acidic residues" evidence="1">
    <location>
        <begin position="109"/>
        <end position="118"/>
    </location>
</feature>
<dbReference type="EMBL" id="JAUNZN010000012">
    <property type="protein sequence ID" value="KAK4813719.1"/>
    <property type="molecule type" value="Genomic_DNA"/>
</dbReference>
<organism evidence="2 3">
    <name type="scientific">Mycteria americana</name>
    <name type="common">Wood stork</name>
    <dbReference type="NCBI Taxonomy" id="33587"/>
    <lineage>
        <taxon>Eukaryota</taxon>
        <taxon>Metazoa</taxon>
        <taxon>Chordata</taxon>
        <taxon>Craniata</taxon>
        <taxon>Vertebrata</taxon>
        <taxon>Euteleostomi</taxon>
        <taxon>Archelosauria</taxon>
        <taxon>Archosauria</taxon>
        <taxon>Dinosauria</taxon>
        <taxon>Saurischia</taxon>
        <taxon>Theropoda</taxon>
        <taxon>Coelurosauria</taxon>
        <taxon>Aves</taxon>
        <taxon>Neognathae</taxon>
        <taxon>Neoaves</taxon>
        <taxon>Aequornithes</taxon>
        <taxon>Ciconiiformes</taxon>
        <taxon>Ciconiidae</taxon>
        <taxon>Mycteria</taxon>
    </lineage>
</organism>
<sequence>MTPSRAVRLTPEEGDAIQRDLGKLEKCARVNLMRFNKAKCKVLRLGRDNPKHGHRLGDEGIESSPAEEDLGVLVDEKLDVSQQCALADWLHHKNCGQQERHGPVGAGPEESHKNDQRVEHLSYEDRLRELGLFSQEKRRLQGDLIAAFQYFKGSCKKDGNRLCSRACCDGTRGHGFKLQEGRFRLNRRKKFFYNEGGDTLAQVAQRGGRCPIPGNSQGQKIWVEKFRTTLVIRLEESKCDSNSCCSRFRVLGLLSIVFPRPFQEAAAQWTMESGERNPVSHLVDQGKPGDVVVWGFSKAFATVSPSILDKPSSALLDKSIVRWVSNWLMGIECTLSKFADDTKLGGAVDFREGREALQRALDRLESWAITKRINFNKSKCRILHLGRAKRANCVLGCIEHTIASQLREVIVPLCAALVRPHLEYCVHFWVPQCKDIRL</sequence>
<proteinExistence type="predicted"/>
<evidence type="ECO:0000313" key="3">
    <source>
        <dbReference type="Proteomes" id="UP001333110"/>
    </source>
</evidence>